<keyword evidence="7" id="KW-0067">ATP-binding</keyword>
<evidence type="ECO:0000259" key="8">
    <source>
        <dbReference type="Pfam" id="PF01909"/>
    </source>
</evidence>
<dbReference type="GO" id="GO:0005524">
    <property type="term" value="F:ATP binding"/>
    <property type="evidence" value="ECO:0007669"/>
    <property type="project" value="UniProtKB-KW"/>
</dbReference>
<proteinExistence type="predicted"/>
<dbReference type="AlphaFoldDB" id="A0A482UDD8"/>
<reference evidence="10 11" key="1">
    <citation type="submission" date="2019-01" db="EMBL/GenBank/DDBJ databases">
        <title>High-quality draft genome of. Pseudomonas songnenensis str. L103, a full-fledged denitrifier isolated from 100 meters deep aquifer in a heavily nitrogen fertilized agricultural area.</title>
        <authorList>
            <person name="Liu M."/>
            <person name="Liu B."/>
        </authorList>
    </citation>
    <scope>NUCLEOTIDE SEQUENCE [LARGE SCALE GENOMIC DNA]</scope>
    <source>
        <strain evidence="10 11">L103</strain>
    </source>
</reference>
<keyword evidence="7" id="KW-0548">Nucleotidyltransferase</keyword>
<dbReference type="GO" id="GO:0046677">
    <property type="term" value="P:response to antibiotic"/>
    <property type="evidence" value="ECO:0007669"/>
    <property type="project" value="UniProtKB-KW"/>
</dbReference>
<sequence>MPLEAFRNTSVSSQLQQVLALLQRHLGGNLLAVHLFGSAVVGGLKPGSDIDLLVTVAAPLPKDTRHTLMRELLMISAWPANERMRPLEVTWVVHHSVRPWRYPAMRELQFGEWLRADIEAGRIEPPQEDHDLAILLHQVRKNGVSLIGPGAAELFDPVPEKDMRQALRDTLAQWREPADWQGDQCNVVLAVARIWLTLTTDAIAPKDVAAVWLLERLPDEHRAVLEKASQAYRGEAIEKPALSPQAVEAFIRHAQTQLQPSQPTGAER</sequence>
<evidence type="ECO:0000256" key="3">
    <source>
        <dbReference type="ARBA" id="ARBA00035126"/>
    </source>
</evidence>
<comment type="catalytic activity">
    <reaction evidence="5 7">
        <text>spectinomycin + ATP = 9-O-adenylylspectinomycin + diphosphate</text>
        <dbReference type="Rhea" id="RHEA:63228"/>
        <dbReference type="ChEBI" id="CHEBI:30616"/>
        <dbReference type="ChEBI" id="CHEBI:33019"/>
        <dbReference type="ChEBI" id="CHEBI:146260"/>
        <dbReference type="ChEBI" id="CHEBI:146261"/>
    </reaction>
</comment>
<comment type="caution">
    <text evidence="10">The sequence shown here is derived from an EMBL/GenBank/DDBJ whole genome shotgun (WGS) entry which is preliminary data.</text>
</comment>
<dbReference type="GO" id="GO:0009012">
    <property type="term" value="F:aminoglycoside 3''-adenylyltransferase activity"/>
    <property type="evidence" value="ECO:0007669"/>
    <property type="project" value="UniProtKB-EC"/>
</dbReference>
<dbReference type="Proteomes" id="UP000282800">
    <property type="component" value="Unassembled WGS sequence"/>
</dbReference>
<feature type="domain" description="Adenylyltransferase AadA C-terminal" evidence="9">
    <location>
        <begin position="153"/>
        <end position="255"/>
    </location>
</feature>
<evidence type="ECO:0000256" key="2">
    <source>
        <dbReference type="ARBA" id="ARBA00023251"/>
    </source>
</evidence>
<protein>
    <recommendedName>
        <fullName evidence="4 7">Aminoglycoside (3'') (9) adenylyltransferase</fullName>
        <ecNumber evidence="3 7">2.7.7.47</ecNumber>
    </recommendedName>
</protein>
<accession>A0A482UDD8</accession>
<gene>
    <name evidence="10" type="ORF">EJA06_004975</name>
</gene>
<dbReference type="SUPFAM" id="SSF81301">
    <property type="entry name" value="Nucleotidyltransferase"/>
    <property type="match status" value="1"/>
</dbReference>
<dbReference type="Gene3D" id="3.30.460.10">
    <property type="entry name" value="Beta Polymerase, domain 2"/>
    <property type="match status" value="1"/>
</dbReference>
<dbReference type="GO" id="GO:0070566">
    <property type="term" value="F:adenylyltransferase activity"/>
    <property type="evidence" value="ECO:0007669"/>
    <property type="project" value="InterPro"/>
</dbReference>
<dbReference type="PIRSF" id="PIRSF000819">
    <property type="entry name" value="Streptomycin_3-adenylyltransf"/>
    <property type="match status" value="1"/>
</dbReference>
<dbReference type="EC" id="2.7.7.47" evidence="3 7"/>
<dbReference type="RefSeq" id="WP_126188862.1">
    <property type="nucleotide sequence ID" value="NZ_RWYU02000002.1"/>
</dbReference>
<dbReference type="InterPro" id="IPR025184">
    <property type="entry name" value="AadA_C"/>
</dbReference>
<evidence type="ECO:0000256" key="6">
    <source>
        <dbReference type="ARBA" id="ARBA00048566"/>
    </source>
</evidence>
<name>A0A482UDD8_9PSED</name>
<evidence type="ECO:0000256" key="5">
    <source>
        <dbReference type="ARBA" id="ARBA00047831"/>
    </source>
</evidence>
<organism evidence="10 11">
    <name type="scientific">Pseudomonas songnenensis</name>
    <dbReference type="NCBI Taxonomy" id="1176259"/>
    <lineage>
        <taxon>Bacteria</taxon>
        <taxon>Pseudomonadati</taxon>
        <taxon>Pseudomonadota</taxon>
        <taxon>Gammaproteobacteria</taxon>
        <taxon>Pseudomonadales</taxon>
        <taxon>Pseudomonadaceae</taxon>
        <taxon>Pseudomonas</taxon>
    </lineage>
</organism>
<evidence type="ECO:0000256" key="7">
    <source>
        <dbReference type="PIRNR" id="PIRNR000819"/>
    </source>
</evidence>
<evidence type="ECO:0000256" key="1">
    <source>
        <dbReference type="ARBA" id="ARBA00022679"/>
    </source>
</evidence>
<dbReference type="NCBIfam" id="NF010309">
    <property type="entry name" value="PRK13746.1"/>
    <property type="match status" value="1"/>
</dbReference>
<keyword evidence="1 7" id="KW-0808">Transferase</keyword>
<evidence type="ECO:0000313" key="11">
    <source>
        <dbReference type="Proteomes" id="UP000282800"/>
    </source>
</evidence>
<dbReference type="InterPro" id="IPR024172">
    <property type="entry name" value="AadA/Aad9"/>
</dbReference>
<dbReference type="CDD" id="cd05403">
    <property type="entry name" value="NT_KNTase_like"/>
    <property type="match status" value="1"/>
</dbReference>
<comment type="catalytic activity">
    <reaction evidence="6 7">
        <text>streptomycin + ATP = 3''-O-adenylylstreptomycin + diphosphate</text>
        <dbReference type="Rhea" id="RHEA:20245"/>
        <dbReference type="ChEBI" id="CHEBI:30616"/>
        <dbReference type="ChEBI" id="CHEBI:33019"/>
        <dbReference type="ChEBI" id="CHEBI:58007"/>
        <dbReference type="ChEBI" id="CHEBI:58605"/>
        <dbReference type="EC" id="2.7.7.47"/>
    </reaction>
</comment>
<evidence type="ECO:0000259" key="9">
    <source>
        <dbReference type="Pfam" id="PF13427"/>
    </source>
</evidence>
<keyword evidence="2 7" id="KW-0046">Antibiotic resistance</keyword>
<dbReference type="Pfam" id="PF13427">
    <property type="entry name" value="AadA_C"/>
    <property type="match status" value="1"/>
</dbReference>
<dbReference type="InterPro" id="IPR002934">
    <property type="entry name" value="Polymerase_NTP_transf_dom"/>
</dbReference>
<evidence type="ECO:0000313" key="10">
    <source>
        <dbReference type="EMBL" id="RYJ63307.1"/>
    </source>
</evidence>
<dbReference type="Pfam" id="PF01909">
    <property type="entry name" value="NTP_transf_2"/>
    <property type="match status" value="1"/>
</dbReference>
<dbReference type="InterPro" id="IPR043519">
    <property type="entry name" value="NT_sf"/>
</dbReference>
<dbReference type="EMBL" id="RWYU02000002">
    <property type="protein sequence ID" value="RYJ63307.1"/>
    <property type="molecule type" value="Genomic_DNA"/>
</dbReference>
<evidence type="ECO:0000256" key="4">
    <source>
        <dbReference type="ARBA" id="ARBA00035252"/>
    </source>
</evidence>
<feature type="domain" description="Polymerase nucleotidyl transferase" evidence="8">
    <location>
        <begin position="27"/>
        <end position="62"/>
    </location>
</feature>
<keyword evidence="7" id="KW-0547">Nucleotide-binding</keyword>
<dbReference type="OrthoDB" id="7058480at2"/>